<dbReference type="PANTHER" id="PTHR43394">
    <property type="entry name" value="ATP-DEPENDENT PERMEASE MDL1, MITOCHONDRIAL"/>
    <property type="match status" value="1"/>
</dbReference>
<evidence type="ECO:0000256" key="1">
    <source>
        <dbReference type="ARBA" id="ARBA00004651"/>
    </source>
</evidence>
<feature type="transmembrane region" description="Helical" evidence="7">
    <location>
        <begin position="30"/>
        <end position="52"/>
    </location>
</feature>
<dbReference type="InterPro" id="IPR027417">
    <property type="entry name" value="P-loop_NTPase"/>
</dbReference>
<dbReference type="PROSITE" id="PS00211">
    <property type="entry name" value="ABC_TRANSPORTER_1"/>
    <property type="match status" value="1"/>
</dbReference>
<evidence type="ECO:0000256" key="3">
    <source>
        <dbReference type="ARBA" id="ARBA00022741"/>
    </source>
</evidence>
<keyword evidence="2 7" id="KW-0812">Transmembrane</keyword>
<keyword evidence="5 7" id="KW-1133">Transmembrane helix</keyword>
<dbReference type="PROSITE" id="PS50929">
    <property type="entry name" value="ABC_TM1F"/>
    <property type="match status" value="1"/>
</dbReference>
<evidence type="ECO:0000256" key="2">
    <source>
        <dbReference type="ARBA" id="ARBA00022692"/>
    </source>
</evidence>
<keyword evidence="6 7" id="KW-0472">Membrane</keyword>
<gene>
    <name evidence="10" type="ORF">OKA04_15945</name>
</gene>
<evidence type="ECO:0000256" key="4">
    <source>
        <dbReference type="ARBA" id="ARBA00022840"/>
    </source>
</evidence>
<proteinExistence type="predicted"/>
<dbReference type="CDD" id="cd03249">
    <property type="entry name" value="ABC_MTABC3_MDL1_MDL2"/>
    <property type="match status" value="1"/>
</dbReference>
<feature type="transmembrane region" description="Helical" evidence="7">
    <location>
        <begin position="181"/>
        <end position="198"/>
    </location>
</feature>
<protein>
    <submittedName>
        <fullName evidence="10">ABC transporter transmembrane domain-containing protein</fullName>
    </submittedName>
</protein>
<dbReference type="Proteomes" id="UP001207930">
    <property type="component" value="Unassembled WGS sequence"/>
</dbReference>
<evidence type="ECO:0000256" key="6">
    <source>
        <dbReference type="ARBA" id="ARBA00023136"/>
    </source>
</evidence>
<dbReference type="EMBL" id="JAPDDS010000009">
    <property type="protein sequence ID" value="MCW1886230.1"/>
    <property type="molecule type" value="Genomic_DNA"/>
</dbReference>
<dbReference type="SMART" id="SM00382">
    <property type="entry name" value="AAA"/>
    <property type="match status" value="1"/>
</dbReference>
<dbReference type="RefSeq" id="WP_264502188.1">
    <property type="nucleotide sequence ID" value="NZ_JAPDDS010000009.1"/>
</dbReference>
<organism evidence="10 11">
    <name type="scientific">Luteolibacter flavescens</name>
    <dbReference type="NCBI Taxonomy" id="1859460"/>
    <lineage>
        <taxon>Bacteria</taxon>
        <taxon>Pseudomonadati</taxon>
        <taxon>Verrucomicrobiota</taxon>
        <taxon>Verrucomicrobiia</taxon>
        <taxon>Verrucomicrobiales</taxon>
        <taxon>Verrucomicrobiaceae</taxon>
        <taxon>Luteolibacter</taxon>
    </lineage>
</organism>
<dbReference type="SUPFAM" id="SSF52540">
    <property type="entry name" value="P-loop containing nucleoside triphosphate hydrolases"/>
    <property type="match status" value="1"/>
</dbReference>
<dbReference type="InterPro" id="IPR003439">
    <property type="entry name" value="ABC_transporter-like_ATP-bd"/>
</dbReference>
<dbReference type="PROSITE" id="PS50893">
    <property type="entry name" value="ABC_TRANSPORTER_2"/>
    <property type="match status" value="1"/>
</dbReference>
<accession>A0ABT3FRM9</accession>
<evidence type="ECO:0000256" key="7">
    <source>
        <dbReference type="SAM" id="Phobius"/>
    </source>
</evidence>
<keyword evidence="11" id="KW-1185">Reference proteome</keyword>
<evidence type="ECO:0000256" key="5">
    <source>
        <dbReference type="ARBA" id="ARBA00022989"/>
    </source>
</evidence>
<evidence type="ECO:0000259" key="9">
    <source>
        <dbReference type="PROSITE" id="PS50929"/>
    </source>
</evidence>
<dbReference type="InterPro" id="IPR011527">
    <property type="entry name" value="ABC1_TM_dom"/>
</dbReference>
<feature type="domain" description="ABC transmembrane type-1" evidence="9">
    <location>
        <begin position="34"/>
        <end position="322"/>
    </location>
</feature>
<keyword evidence="4" id="KW-0067">ATP-binding</keyword>
<dbReference type="Pfam" id="PF00664">
    <property type="entry name" value="ABC_membrane"/>
    <property type="match status" value="1"/>
</dbReference>
<dbReference type="CDD" id="cd18576">
    <property type="entry name" value="ABC_6TM_bac_exporter_ABCB8_10_like"/>
    <property type="match status" value="1"/>
</dbReference>
<feature type="transmembrane region" description="Helical" evidence="7">
    <location>
        <begin position="158"/>
        <end position="175"/>
    </location>
</feature>
<evidence type="ECO:0000313" key="10">
    <source>
        <dbReference type="EMBL" id="MCW1886230.1"/>
    </source>
</evidence>
<dbReference type="InterPro" id="IPR039421">
    <property type="entry name" value="Type_1_exporter"/>
</dbReference>
<comment type="caution">
    <text evidence="10">The sequence shown here is derived from an EMBL/GenBank/DDBJ whole genome shotgun (WGS) entry which is preliminary data.</text>
</comment>
<dbReference type="Gene3D" id="3.40.50.300">
    <property type="entry name" value="P-loop containing nucleotide triphosphate hydrolases"/>
    <property type="match status" value="1"/>
</dbReference>
<comment type="subcellular location">
    <subcellularLocation>
        <location evidence="1">Cell membrane</location>
        <topology evidence="1">Multi-pass membrane protein</topology>
    </subcellularLocation>
</comment>
<evidence type="ECO:0000313" key="11">
    <source>
        <dbReference type="Proteomes" id="UP001207930"/>
    </source>
</evidence>
<sequence length="592" mass="64164">MPTSEPEKKKGSGKDGLAWVLGYLRPHRKIFIPSVIALFVTAALSLAFPLFLKDLIGDPADSWKNGLDAAATRAKADETILLLLGVLAVQSFIAYWRVKGFTRSGEAALNDLRRNLFGHLMKLPVPFFQDQRAGSVSNRVSADLGTVRETLLTTLPQAARHTVILVGSLVAVFFFSWKLSLVMLASVPVVVLAVAISGRRVRQHSRDAQEALAESGMVMEESVQGIADVKAFSNEPYELSRYNRSLDRFFDVTLKGAKTRAAFLSFIIFAMFGTIAGVAWFGSHMLASGEISQRDFMAFILFSVFVGASLGSMPEIISQVQAMSGATERLRELMAEKPELTGTRAAARLDGGVAFDGVSFRYPSRPEAPVLHDLSFTVAPGRRIALVGPSGAGKSTVFSLILGFHRPESGRVLFDGADAAELELSSLRKQIAVVPQEVMLFGGSIRENIEYGRPGASASDIENAAKQANAHAFIEGLPQGYDTLVGPRGTKLSGGQRQRIAIARAILADPRILLLDEATSALDTESERLVNEALERLMAGRTSLVIAHRLSTVRHADTILVMNHGRLVESGTHDELVAKRGTYHLLAETQLL</sequence>
<dbReference type="Pfam" id="PF00005">
    <property type="entry name" value="ABC_tran"/>
    <property type="match status" value="1"/>
</dbReference>
<evidence type="ECO:0000259" key="8">
    <source>
        <dbReference type="PROSITE" id="PS50893"/>
    </source>
</evidence>
<feature type="transmembrane region" description="Helical" evidence="7">
    <location>
        <begin position="80"/>
        <end position="98"/>
    </location>
</feature>
<name>A0ABT3FRM9_9BACT</name>
<dbReference type="PANTHER" id="PTHR43394:SF1">
    <property type="entry name" value="ATP-BINDING CASSETTE SUB-FAMILY B MEMBER 10, MITOCHONDRIAL"/>
    <property type="match status" value="1"/>
</dbReference>
<dbReference type="InterPro" id="IPR017871">
    <property type="entry name" value="ABC_transporter-like_CS"/>
</dbReference>
<feature type="transmembrane region" description="Helical" evidence="7">
    <location>
        <begin position="261"/>
        <end position="281"/>
    </location>
</feature>
<dbReference type="Gene3D" id="1.20.1560.10">
    <property type="entry name" value="ABC transporter type 1, transmembrane domain"/>
    <property type="match status" value="1"/>
</dbReference>
<dbReference type="InterPro" id="IPR003593">
    <property type="entry name" value="AAA+_ATPase"/>
</dbReference>
<reference evidence="10 11" key="1">
    <citation type="submission" date="2022-10" db="EMBL/GenBank/DDBJ databases">
        <title>Luteolibacter flavescens strain MCCC 1K03193, whole genome shotgun sequencing project.</title>
        <authorList>
            <person name="Zhao G."/>
            <person name="Shen L."/>
        </authorList>
    </citation>
    <scope>NUCLEOTIDE SEQUENCE [LARGE SCALE GENOMIC DNA]</scope>
    <source>
        <strain evidence="10 11">MCCC 1K03193</strain>
    </source>
</reference>
<keyword evidence="3" id="KW-0547">Nucleotide-binding</keyword>
<dbReference type="SUPFAM" id="SSF90123">
    <property type="entry name" value="ABC transporter transmembrane region"/>
    <property type="match status" value="1"/>
</dbReference>
<dbReference type="InterPro" id="IPR036640">
    <property type="entry name" value="ABC1_TM_sf"/>
</dbReference>
<feature type="transmembrane region" description="Helical" evidence="7">
    <location>
        <begin position="296"/>
        <end position="313"/>
    </location>
</feature>
<feature type="domain" description="ABC transporter" evidence="8">
    <location>
        <begin position="353"/>
        <end position="589"/>
    </location>
</feature>